<gene>
    <name evidence="1" type="ORF">LU674_007805</name>
</gene>
<dbReference type="InterPro" id="IPR022385">
    <property type="entry name" value="Rhs_assc_core"/>
</dbReference>
<proteinExistence type="predicted"/>
<dbReference type="Proteomes" id="UP001165439">
    <property type="component" value="Unassembled WGS sequence"/>
</dbReference>
<reference evidence="1" key="1">
    <citation type="submission" date="2023-06" db="EMBL/GenBank/DDBJ databases">
        <title>MBL-encoding genomic islands in Pseudomonas spp. in Poland.</title>
        <authorList>
            <person name="Urbanowicz P."/>
            <person name="Izdebski R."/>
            <person name="Biedrzycka M."/>
            <person name="Gniadkowski M."/>
        </authorList>
    </citation>
    <scope>NUCLEOTIDE SEQUENCE</scope>
    <source>
        <strain evidence="1">NMI5768_13</strain>
    </source>
</reference>
<protein>
    <submittedName>
        <fullName evidence="1">RHS repeat-associated core domain-containing protein</fullName>
    </submittedName>
</protein>
<dbReference type="GeneID" id="83681952"/>
<organism evidence="1 2">
    <name type="scientific">Pseudomonas alloputida</name>
    <dbReference type="NCBI Taxonomy" id="1940621"/>
    <lineage>
        <taxon>Bacteria</taxon>
        <taxon>Pseudomonadati</taxon>
        <taxon>Pseudomonadota</taxon>
        <taxon>Gammaproteobacteria</taxon>
        <taxon>Pseudomonadales</taxon>
        <taxon>Pseudomonadaceae</taxon>
        <taxon>Pseudomonas</taxon>
    </lineage>
</organism>
<dbReference type="Gene3D" id="2.180.10.10">
    <property type="entry name" value="RHS repeat-associated core"/>
    <property type="match status" value="1"/>
</dbReference>
<dbReference type="RefSeq" id="WP_010952605.1">
    <property type="nucleotide sequence ID" value="NZ_CP128540.1"/>
</dbReference>
<accession>A0AAW7HF38</accession>
<sequence length="322" mass="35812">MFMSPAPYARQAGRQFFYCNGKIVAELNGDARWRFFQANGLVLAQKDHQSSGLSSMLAASDQQRSVLFIYEKKRLESQAYSPYGHHNQGSGLLSLLAFSGERLDTSSGLYHLGHGYRPFSPVIMRFCSPDSWSPFGKGGFNAYAYCVGDPVNRIDPTGHAGVRVKSQRKQSRPNRPVQKVMESNSLVSKERIYKRNGADRIIPESRAGVGEDVSFESLFNSHEIAEQHRLFAQFNAPARTSSESKKVFFQSHDSGPDVEAGKRYAQSLSVHKDSLESEIKARDLKDLLSDLDAVNARMSAAGSSRDLMIQAALIAEIRRRPA</sequence>
<dbReference type="PANTHER" id="PTHR32305">
    <property type="match status" value="1"/>
</dbReference>
<evidence type="ECO:0000313" key="1">
    <source>
        <dbReference type="EMBL" id="MDM3952246.1"/>
    </source>
</evidence>
<dbReference type="PANTHER" id="PTHR32305:SF15">
    <property type="entry name" value="PROTEIN RHSA-RELATED"/>
    <property type="match status" value="1"/>
</dbReference>
<evidence type="ECO:0000313" key="2">
    <source>
        <dbReference type="Proteomes" id="UP001165439"/>
    </source>
</evidence>
<name>A0AAW7HF38_9PSED</name>
<dbReference type="AlphaFoldDB" id="A0AAW7HF38"/>
<dbReference type="SUPFAM" id="SSF56399">
    <property type="entry name" value="ADP-ribosylation"/>
    <property type="match status" value="1"/>
</dbReference>
<comment type="caution">
    <text evidence="1">The sequence shown here is derived from an EMBL/GenBank/DDBJ whole genome shotgun (WGS) entry which is preliminary data.</text>
</comment>
<dbReference type="NCBIfam" id="TIGR03696">
    <property type="entry name" value="Rhs_assc_core"/>
    <property type="match status" value="1"/>
</dbReference>
<dbReference type="EMBL" id="JAJSRF020000001">
    <property type="protein sequence ID" value="MDM3952246.1"/>
    <property type="molecule type" value="Genomic_DNA"/>
</dbReference>
<dbReference type="InterPro" id="IPR050708">
    <property type="entry name" value="T6SS_VgrG/RHS"/>
</dbReference>